<dbReference type="GO" id="GO:0016491">
    <property type="term" value="F:oxidoreductase activity"/>
    <property type="evidence" value="ECO:0007669"/>
    <property type="project" value="InterPro"/>
</dbReference>
<dbReference type="PANTHER" id="PTHR11908:SF123">
    <property type="entry name" value="ALDEHYDE OXIDOREDUCTASE MOLYBDENUM-BINDING SUBUNIT PAOC"/>
    <property type="match status" value="1"/>
</dbReference>
<dbReference type="Gene3D" id="3.90.1170.50">
    <property type="entry name" value="Aldehyde oxidase/xanthine dehydrogenase, a/b hammerhead"/>
    <property type="match status" value="1"/>
</dbReference>
<dbReference type="OrthoDB" id="8428274at2"/>
<accession>A0A396RSS7</accession>
<keyword evidence="3" id="KW-1185">Reference proteome</keyword>
<protein>
    <submittedName>
        <fullName evidence="2">Xanthine dehydrogenase family protein molybdopterin-binding subunit</fullName>
    </submittedName>
</protein>
<comment type="caution">
    <text evidence="2">The sequence shown here is derived from an EMBL/GenBank/DDBJ whole genome shotgun (WGS) entry which is preliminary data.</text>
</comment>
<evidence type="ECO:0000259" key="1">
    <source>
        <dbReference type="SMART" id="SM01008"/>
    </source>
</evidence>
<evidence type="ECO:0000313" key="2">
    <source>
        <dbReference type="EMBL" id="RHW19136.1"/>
    </source>
</evidence>
<gene>
    <name evidence="2" type="ORF">D1610_03210</name>
</gene>
<dbReference type="Proteomes" id="UP000266693">
    <property type="component" value="Unassembled WGS sequence"/>
</dbReference>
<dbReference type="InterPro" id="IPR037165">
    <property type="entry name" value="AldOxase/xan_DH_Mopterin-bd_sf"/>
</dbReference>
<reference evidence="2 3" key="1">
    <citation type="submission" date="2018-08" db="EMBL/GenBank/DDBJ databases">
        <title>The multiple taxonomic identification of Sphingomonas gilva.</title>
        <authorList>
            <person name="Zhu D."/>
            <person name="Zheng S."/>
        </authorList>
    </citation>
    <scope>NUCLEOTIDE SEQUENCE [LARGE SCALE GENOMIC DNA]</scope>
    <source>
        <strain evidence="2 3">ZDH117</strain>
    </source>
</reference>
<dbReference type="SUPFAM" id="SSF56003">
    <property type="entry name" value="Molybdenum cofactor-binding domain"/>
    <property type="match status" value="1"/>
</dbReference>
<sequence length="735" mass="77248">MREVRMDGPYRPAALGASAQGLLGRPVDRYDGAAKVSGTAGYAFEGAPEGTLYGHVVGAEIGAGRVLSVDVAAAEAMPGVVAVIHDDPRMPSGEANSEHAPKVGPADRIHHYGQPIAIVVAESQEAARAAAGAVRIDYAPSEGRFDSRAAEVEHDHKLGFLPTIRRGDLDAALAEAEVVFDERYATPVHFPAALEPHATIAWWDGDRLTVRASLQIVGAARTAIAVALDMPEAKVRVLAPYVGGGFGGKTGVGPETILAAIAARRTGRPVKIALPRRQIAYLGHHRTDTVQRLRIGCNRDGRISAIAHEGVAAQKEDRTFLEPIPFGTLPLYAGKVRHFATSLVRVDLPGTGAVRAPGEAIGTFAIECAMDELAERLGLDPIELRRRNEPETDPLSGKPFSTRRLLDCYDEGARRFGWDRRAATPGSVREGEWLIGAGMAASLRGNFTVKSEARVTLDADGRAVIETDMTDIGTGTYTILAQVAGEMLGLGVDRIDVRLGDSEMPPSAGSGGSFGAGSSASAVALACEDILAELARRMNAAPEELSLKDGVVTAGGRSTPLADLVRGKPIVASGRMGPGKESKATSQASHGAHFCEVAVNGVTGEVRVRRMLGVFDVGRVLNEKTARSQIVGGVIWGIAYALSEDGVVDVRSGRFVNPDFGEYHVAVNADVPQIECHFIEEVDDHANPAGAKAVGELGISGAGAAVANAVYNATGVRVRDFPITLDKLLPGLPPV</sequence>
<dbReference type="AlphaFoldDB" id="A0A396RSS7"/>
<dbReference type="InterPro" id="IPR000674">
    <property type="entry name" value="Ald_Oxase/Xan_DH_a/b"/>
</dbReference>
<dbReference type="RefSeq" id="WP_118862644.1">
    <property type="nucleotide sequence ID" value="NZ_QWLV01000001.1"/>
</dbReference>
<dbReference type="InterPro" id="IPR016208">
    <property type="entry name" value="Ald_Oxase/xanthine_DH-like"/>
</dbReference>
<organism evidence="2 3">
    <name type="scientific">Sphingomonas gilva</name>
    <dbReference type="NCBI Taxonomy" id="2305907"/>
    <lineage>
        <taxon>Bacteria</taxon>
        <taxon>Pseudomonadati</taxon>
        <taxon>Pseudomonadota</taxon>
        <taxon>Alphaproteobacteria</taxon>
        <taxon>Sphingomonadales</taxon>
        <taxon>Sphingomonadaceae</taxon>
        <taxon>Sphingomonas</taxon>
    </lineage>
</organism>
<dbReference type="Pfam" id="PF01315">
    <property type="entry name" value="Ald_Xan_dh_C"/>
    <property type="match status" value="1"/>
</dbReference>
<dbReference type="Gene3D" id="3.30.365.10">
    <property type="entry name" value="Aldehyde oxidase/xanthine dehydrogenase, molybdopterin binding domain"/>
    <property type="match status" value="4"/>
</dbReference>
<proteinExistence type="predicted"/>
<dbReference type="EMBL" id="QWLV01000001">
    <property type="protein sequence ID" value="RHW19136.1"/>
    <property type="molecule type" value="Genomic_DNA"/>
</dbReference>
<dbReference type="Pfam" id="PF20256">
    <property type="entry name" value="MoCoBD_2"/>
    <property type="match status" value="1"/>
</dbReference>
<dbReference type="InterPro" id="IPR036856">
    <property type="entry name" value="Ald_Oxase/Xan_DH_a/b_sf"/>
</dbReference>
<dbReference type="Pfam" id="PF02738">
    <property type="entry name" value="MoCoBD_1"/>
    <property type="match status" value="1"/>
</dbReference>
<dbReference type="InterPro" id="IPR046867">
    <property type="entry name" value="AldOxase/xan_DH_MoCoBD2"/>
</dbReference>
<dbReference type="PANTHER" id="PTHR11908">
    <property type="entry name" value="XANTHINE DEHYDROGENASE"/>
    <property type="match status" value="1"/>
</dbReference>
<dbReference type="InterPro" id="IPR008274">
    <property type="entry name" value="AldOxase/xan_DH_MoCoBD1"/>
</dbReference>
<dbReference type="GO" id="GO:0005506">
    <property type="term" value="F:iron ion binding"/>
    <property type="evidence" value="ECO:0007669"/>
    <property type="project" value="InterPro"/>
</dbReference>
<feature type="domain" description="Aldehyde oxidase/xanthine dehydrogenase a/b hammerhead" evidence="1">
    <location>
        <begin position="37"/>
        <end position="142"/>
    </location>
</feature>
<dbReference type="SUPFAM" id="SSF54665">
    <property type="entry name" value="CO dehydrogenase molybdoprotein N-domain-like"/>
    <property type="match status" value="1"/>
</dbReference>
<name>A0A396RSS7_9SPHN</name>
<dbReference type="SMART" id="SM01008">
    <property type="entry name" value="Ald_Xan_dh_C"/>
    <property type="match status" value="1"/>
</dbReference>
<evidence type="ECO:0000313" key="3">
    <source>
        <dbReference type="Proteomes" id="UP000266693"/>
    </source>
</evidence>